<dbReference type="EMBL" id="MTKT01001322">
    <property type="protein sequence ID" value="OWM84585.1"/>
    <property type="molecule type" value="Genomic_DNA"/>
</dbReference>
<sequence length="94" mass="10728">MFYLASGYEERVGEVFESRVTQLNAWKDIRVKGQHVPASLASGWTCTGVHRRGGELRRTIEHAGRLAGRQRTSGHACACMQETCRAYRRSMRTW</sequence>
<name>A0A218XH93_PUNGR</name>
<evidence type="ECO:0000313" key="2">
    <source>
        <dbReference type="Proteomes" id="UP000197138"/>
    </source>
</evidence>
<protein>
    <submittedName>
        <fullName evidence="1">Uncharacterized protein</fullName>
    </submittedName>
</protein>
<reference evidence="2" key="1">
    <citation type="journal article" date="2017" name="Plant J.">
        <title>The pomegranate (Punica granatum L.) genome and the genomics of punicalagin biosynthesis.</title>
        <authorList>
            <person name="Qin G."/>
            <person name="Xu C."/>
            <person name="Ming R."/>
            <person name="Tang H."/>
            <person name="Guyot R."/>
            <person name="Kramer E.M."/>
            <person name="Hu Y."/>
            <person name="Yi X."/>
            <person name="Qi Y."/>
            <person name="Xu X."/>
            <person name="Gao Z."/>
            <person name="Pan H."/>
            <person name="Jian J."/>
            <person name="Tian Y."/>
            <person name="Yue Z."/>
            <person name="Xu Y."/>
        </authorList>
    </citation>
    <scope>NUCLEOTIDE SEQUENCE [LARGE SCALE GENOMIC DNA]</scope>
    <source>
        <strain evidence="2">cv. Dabenzi</strain>
    </source>
</reference>
<organism evidence="1 2">
    <name type="scientific">Punica granatum</name>
    <name type="common">Pomegranate</name>
    <dbReference type="NCBI Taxonomy" id="22663"/>
    <lineage>
        <taxon>Eukaryota</taxon>
        <taxon>Viridiplantae</taxon>
        <taxon>Streptophyta</taxon>
        <taxon>Embryophyta</taxon>
        <taxon>Tracheophyta</taxon>
        <taxon>Spermatophyta</taxon>
        <taxon>Magnoliopsida</taxon>
        <taxon>eudicotyledons</taxon>
        <taxon>Gunneridae</taxon>
        <taxon>Pentapetalae</taxon>
        <taxon>rosids</taxon>
        <taxon>malvids</taxon>
        <taxon>Myrtales</taxon>
        <taxon>Lythraceae</taxon>
        <taxon>Punica</taxon>
    </lineage>
</organism>
<proteinExistence type="predicted"/>
<gene>
    <name evidence="1" type="ORF">CDL15_Pgr014155</name>
</gene>
<evidence type="ECO:0000313" key="1">
    <source>
        <dbReference type="EMBL" id="OWM84585.1"/>
    </source>
</evidence>
<comment type="caution">
    <text evidence="1">The sequence shown here is derived from an EMBL/GenBank/DDBJ whole genome shotgun (WGS) entry which is preliminary data.</text>
</comment>
<dbReference type="AlphaFoldDB" id="A0A218XH93"/>
<accession>A0A218XH93</accession>
<dbReference type="Proteomes" id="UP000197138">
    <property type="component" value="Unassembled WGS sequence"/>
</dbReference>